<name>A0A017TA45_9BACT</name>
<dbReference type="STRING" id="1192034.CAP_2808"/>
<sequence length="345" mass="36444">MAPPHPSHLSDTRRGLAIGTSFVPGLLVHGSGHFVAGHSATGWKLLAMEGVGATGVVGGFALLAATGASRRLVAPITSVIVAGAGLFLVSGLADIYGVVAPEGGWGSAPTTVPWVETQLGLRYVYDPVFSYRVFTTVGADLRLGGFRLNPSGWFALDDANRRLRLVGGYRFFGPRTRGNKVRMMNGKPDGSFVEAEAALTHTRYGTERFEVLTGELTVNGRLDLGHVAPTLQGSFAELGGGLAVESYAYERSTEGTDLLLMRTGFGVYLGHEGYPRGEAQVYYDHRHDGYAGGLKMVGLGSGVPGHFGAEGRMYLSPQWGLLFDAQVGSAFLGGVSVLFRHGGNP</sequence>
<evidence type="ECO:0000313" key="2">
    <source>
        <dbReference type="EMBL" id="EYF05807.1"/>
    </source>
</evidence>
<keyword evidence="1" id="KW-0472">Membrane</keyword>
<feature type="transmembrane region" description="Helical" evidence="1">
    <location>
        <begin position="45"/>
        <end position="65"/>
    </location>
</feature>
<comment type="caution">
    <text evidence="2">The sequence shown here is derived from an EMBL/GenBank/DDBJ whole genome shotgun (WGS) entry which is preliminary data.</text>
</comment>
<reference evidence="2 3" key="1">
    <citation type="submission" date="2013-05" db="EMBL/GenBank/DDBJ databases">
        <title>Genome assembly of Chondromyces apiculatus DSM 436.</title>
        <authorList>
            <person name="Sharma G."/>
            <person name="Khatri I."/>
            <person name="Kaur C."/>
            <person name="Mayilraj S."/>
            <person name="Subramanian S."/>
        </authorList>
    </citation>
    <scope>NUCLEOTIDE SEQUENCE [LARGE SCALE GENOMIC DNA]</scope>
    <source>
        <strain evidence="2 3">DSM 436</strain>
    </source>
</reference>
<dbReference type="eggNOG" id="COG4676">
    <property type="taxonomic scope" value="Bacteria"/>
</dbReference>
<evidence type="ECO:0000256" key="1">
    <source>
        <dbReference type="SAM" id="Phobius"/>
    </source>
</evidence>
<dbReference type="EMBL" id="ASRX01000020">
    <property type="protein sequence ID" value="EYF05807.1"/>
    <property type="molecule type" value="Genomic_DNA"/>
</dbReference>
<keyword evidence="1" id="KW-0812">Transmembrane</keyword>
<dbReference type="Proteomes" id="UP000019678">
    <property type="component" value="Unassembled WGS sequence"/>
</dbReference>
<proteinExistence type="predicted"/>
<organism evidence="2 3">
    <name type="scientific">Chondromyces apiculatus DSM 436</name>
    <dbReference type="NCBI Taxonomy" id="1192034"/>
    <lineage>
        <taxon>Bacteria</taxon>
        <taxon>Pseudomonadati</taxon>
        <taxon>Myxococcota</taxon>
        <taxon>Polyangia</taxon>
        <taxon>Polyangiales</taxon>
        <taxon>Polyangiaceae</taxon>
        <taxon>Chondromyces</taxon>
    </lineage>
</organism>
<dbReference type="OrthoDB" id="5498792at2"/>
<dbReference type="RefSeq" id="WP_156040809.1">
    <property type="nucleotide sequence ID" value="NZ_ASRX01000020.1"/>
</dbReference>
<dbReference type="AlphaFoldDB" id="A0A017TA45"/>
<feature type="transmembrane region" description="Helical" evidence="1">
    <location>
        <begin position="72"/>
        <end position="93"/>
    </location>
</feature>
<evidence type="ECO:0000313" key="3">
    <source>
        <dbReference type="Proteomes" id="UP000019678"/>
    </source>
</evidence>
<gene>
    <name evidence="2" type="ORF">CAP_2808</name>
</gene>
<protein>
    <submittedName>
        <fullName evidence="2">Uncharacterized protein</fullName>
    </submittedName>
</protein>
<keyword evidence="3" id="KW-1185">Reference proteome</keyword>
<accession>A0A017TA45</accession>
<keyword evidence="1" id="KW-1133">Transmembrane helix</keyword>